<dbReference type="InterPro" id="IPR029060">
    <property type="entry name" value="PIN-like_dom_sf"/>
</dbReference>
<reference evidence="6" key="1">
    <citation type="submission" date="2020-01" db="EMBL/GenBank/DDBJ databases">
        <title>'Steroidobacter agaridevorans' sp. nov., agar-degrading bacteria isolated from rhizosphere soils.</title>
        <authorList>
            <person name="Ikenaga M."/>
            <person name="Kataoka M."/>
            <person name="Murouchi A."/>
            <person name="Katsuragi S."/>
            <person name="Sakai M."/>
        </authorList>
    </citation>
    <scope>NUCLEOTIDE SEQUENCE [LARGE SCALE GENOMIC DNA]</scope>
    <source>
        <strain evidence="6">YU21-B</strain>
    </source>
</reference>
<dbReference type="Pfam" id="PF01367">
    <property type="entry name" value="5_3_exonuc"/>
    <property type="match status" value="1"/>
</dbReference>
<dbReference type="GO" id="GO:0008409">
    <property type="term" value="F:5'-3' exonuclease activity"/>
    <property type="evidence" value="ECO:0007669"/>
    <property type="project" value="InterPro"/>
</dbReference>
<evidence type="ECO:0000313" key="5">
    <source>
        <dbReference type="EMBL" id="GFE80901.1"/>
    </source>
</evidence>
<evidence type="ECO:0000256" key="1">
    <source>
        <dbReference type="ARBA" id="ARBA00022722"/>
    </source>
</evidence>
<dbReference type="Proteomes" id="UP000445000">
    <property type="component" value="Unassembled WGS sequence"/>
</dbReference>
<dbReference type="PANTHER" id="PTHR42646:SF2">
    <property type="entry name" value="5'-3' EXONUCLEASE FAMILY PROTEIN"/>
    <property type="match status" value="1"/>
</dbReference>
<dbReference type="GO" id="GO:0033567">
    <property type="term" value="P:DNA replication, Okazaki fragment processing"/>
    <property type="evidence" value="ECO:0007669"/>
    <property type="project" value="InterPro"/>
</dbReference>
<keyword evidence="1" id="KW-0540">Nuclease</keyword>
<dbReference type="GO" id="GO:0017108">
    <property type="term" value="F:5'-flap endonuclease activity"/>
    <property type="evidence" value="ECO:0007669"/>
    <property type="project" value="InterPro"/>
</dbReference>
<dbReference type="InterPro" id="IPR008918">
    <property type="entry name" value="HhH2"/>
</dbReference>
<dbReference type="GO" id="GO:0003677">
    <property type="term" value="F:DNA binding"/>
    <property type="evidence" value="ECO:0007669"/>
    <property type="project" value="UniProtKB-KW"/>
</dbReference>
<organism evidence="5 6">
    <name type="scientific">Steroidobacter agaridevorans</name>
    <dbReference type="NCBI Taxonomy" id="2695856"/>
    <lineage>
        <taxon>Bacteria</taxon>
        <taxon>Pseudomonadati</taxon>
        <taxon>Pseudomonadota</taxon>
        <taxon>Gammaproteobacteria</taxon>
        <taxon>Steroidobacterales</taxon>
        <taxon>Steroidobacteraceae</taxon>
        <taxon>Steroidobacter</taxon>
    </lineage>
</organism>
<sequence>MLNSDFLVQRPVYLIDASVFVFRAWHSVPLDLVDPDGNAVNALHGFSRFLGELIERVRPEHIAVAFDAGLVTSFRKRLYPAYKANREPAPVDLKRQFLLCQRVCAGLGIASFVSGDYEADDIIGTLATRARAEGHKVVIVTRDKDLSQLVRPGDEYWDYISDKRFPYERIADRFGVRPERMACFLALMGDAVDNIPGVPGVGRKTASTLFYHFESLNHLYNDLDRVLKIKLRNAGFVCGQLRDYRESAFLARQLTEIACDMPLDVELAQLRRRPPDLGELNKLYDTVGFGRLLRNQAERITALS</sequence>
<feature type="domain" description="5'-3' exonuclease" evidence="4">
    <location>
        <begin position="10"/>
        <end position="273"/>
    </location>
</feature>
<keyword evidence="6" id="KW-1185">Reference proteome</keyword>
<keyword evidence="3" id="KW-0238">DNA-binding</keyword>
<accession>A0A829YDL9</accession>
<name>A0A829YDL9_9GAMM</name>
<dbReference type="SMART" id="SM00279">
    <property type="entry name" value="HhH2"/>
    <property type="match status" value="1"/>
</dbReference>
<comment type="caution">
    <text evidence="5">The sequence shown here is derived from an EMBL/GenBank/DDBJ whole genome shotgun (WGS) entry which is preliminary data.</text>
</comment>
<evidence type="ECO:0000256" key="2">
    <source>
        <dbReference type="ARBA" id="ARBA00022801"/>
    </source>
</evidence>
<dbReference type="InterPro" id="IPR038969">
    <property type="entry name" value="FEN"/>
</dbReference>
<dbReference type="SUPFAM" id="SSF88723">
    <property type="entry name" value="PIN domain-like"/>
    <property type="match status" value="1"/>
</dbReference>
<keyword evidence="2" id="KW-0378">Hydrolase</keyword>
<dbReference type="InterPro" id="IPR002421">
    <property type="entry name" value="5-3_exonuclease"/>
</dbReference>
<dbReference type="Pfam" id="PF02739">
    <property type="entry name" value="5_3_exonuc_N"/>
    <property type="match status" value="1"/>
</dbReference>
<dbReference type="PANTHER" id="PTHR42646">
    <property type="entry name" value="FLAP ENDONUCLEASE XNI"/>
    <property type="match status" value="1"/>
</dbReference>
<dbReference type="AlphaFoldDB" id="A0A829YDL9"/>
<dbReference type="SMART" id="SM00475">
    <property type="entry name" value="53EXOc"/>
    <property type="match status" value="1"/>
</dbReference>
<dbReference type="Gene3D" id="3.40.50.1010">
    <property type="entry name" value="5'-nuclease"/>
    <property type="match status" value="1"/>
</dbReference>
<dbReference type="InterPro" id="IPR020045">
    <property type="entry name" value="DNA_polI_H3TH"/>
</dbReference>
<gene>
    <name evidence="5" type="primary">exo</name>
    <name evidence="5" type="ORF">GCM10011487_29010</name>
</gene>
<evidence type="ECO:0000256" key="3">
    <source>
        <dbReference type="ARBA" id="ARBA00023125"/>
    </source>
</evidence>
<protein>
    <submittedName>
        <fullName evidence="5">Exodeoxyribonuclease IX</fullName>
    </submittedName>
</protein>
<dbReference type="CDD" id="cd09859">
    <property type="entry name" value="PIN_53EXO"/>
    <property type="match status" value="1"/>
</dbReference>
<dbReference type="Gene3D" id="1.10.150.20">
    <property type="entry name" value="5' to 3' exonuclease, C-terminal subdomain"/>
    <property type="match status" value="1"/>
</dbReference>
<proteinExistence type="predicted"/>
<dbReference type="FunFam" id="1.10.150.20:FF:000003">
    <property type="entry name" value="DNA polymerase I"/>
    <property type="match status" value="1"/>
</dbReference>
<dbReference type="CDD" id="cd09898">
    <property type="entry name" value="H3TH_53EXO"/>
    <property type="match status" value="1"/>
</dbReference>
<evidence type="ECO:0000313" key="6">
    <source>
        <dbReference type="Proteomes" id="UP000445000"/>
    </source>
</evidence>
<evidence type="ECO:0000259" key="4">
    <source>
        <dbReference type="SMART" id="SM00475"/>
    </source>
</evidence>
<dbReference type="InterPro" id="IPR036279">
    <property type="entry name" value="5-3_exonuclease_C_sf"/>
</dbReference>
<dbReference type="EMBL" id="BLJN01000003">
    <property type="protein sequence ID" value="GFE80901.1"/>
    <property type="molecule type" value="Genomic_DNA"/>
</dbReference>
<dbReference type="SUPFAM" id="SSF47807">
    <property type="entry name" value="5' to 3' exonuclease, C-terminal subdomain"/>
    <property type="match status" value="1"/>
</dbReference>
<dbReference type="RefSeq" id="WP_202624453.1">
    <property type="nucleotide sequence ID" value="NZ_BLJN01000003.1"/>
</dbReference>
<dbReference type="InterPro" id="IPR020046">
    <property type="entry name" value="5-3_exonucl_a-hlix_arch_N"/>
</dbReference>